<dbReference type="NCBIfam" id="TIGR00125">
    <property type="entry name" value="cyt_tran_rel"/>
    <property type="match status" value="1"/>
</dbReference>
<keyword evidence="7 10" id="KW-0067">ATP-binding</keyword>
<dbReference type="InterPro" id="IPR005248">
    <property type="entry name" value="NadD/NMNAT"/>
</dbReference>
<keyword evidence="5 10" id="KW-0548">Nucleotidyltransferase</keyword>
<reference evidence="12 13" key="1">
    <citation type="submission" date="2022-02" db="EMBL/GenBank/DDBJ databases">
        <title>Paenibacillus sp. MBLB1776 Whole Genome Shotgun Sequencing.</title>
        <authorList>
            <person name="Hwang C.Y."/>
            <person name="Cho E.-S."/>
            <person name="Seo M.-J."/>
        </authorList>
    </citation>
    <scope>NUCLEOTIDE SEQUENCE [LARGE SCALE GENOMIC DNA]</scope>
    <source>
        <strain evidence="12 13">MBLB1776</strain>
    </source>
</reference>
<sequence>MKVGIMGGTFDPIHLGHLLAAERAREQAGLDEVWFMPAHVPPHKAHAPKADAEARWEMVVRATKSHAAFQAVDFELRRGGTSYTIDTITELRKTYPDHQFFYIIGGDMVMYLPKWYRIGELARQVTFIGLERPGYVIKLEELPDEIRRSVLLVPMPLMEISSTDIRARRAGGQSIRYVVTEPVRDYIEGNGLYEA</sequence>
<dbReference type="SUPFAM" id="SSF52374">
    <property type="entry name" value="Nucleotidylyl transferase"/>
    <property type="match status" value="1"/>
</dbReference>
<dbReference type="EMBL" id="CP130318">
    <property type="protein sequence ID" value="WNQ13410.1"/>
    <property type="molecule type" value="Genomic_DNA"/>
</dbReference>
<accession>A0AA96LHH9</accession>
<dbReference type="HAMAP" id="MF_00244">
    <property type="entry name" value="NaMN_adenylyltr"/>
    <property type="match status" value="1"/>
</dbReference>
<evidence type="ECO:0000256" key="6">
    <source>
        <dbReference type="ARBA" id="ARBA00022741"/>
    </source>
</evidence>
<dbReference type="CDD" id="cd02165">
    <property type="entry name" value="NMNAT"/>
    <property type="match status" value="1"/>
</dbReference>
<gene>
    <name evidence="10" type="primary">nadD</name>
    <name evidence="12" type="ORF">MJA45_10430</name>
</gene>
<keyword evidence="4 10" id="KW-0808">Transferase</keyword>
<feature type="domain" description="Cytidyltransferase-like" evidence="11">
    <location>
        <begin position="5"/>
        <end position="168"/>
    </location>
</feature>
<proteinExistence type="inferred from homology"/>
<dbReference type="Gene3D" id="3.40.50.620">
    <property type="entry name" value="HUPs"/>
    <property type="match status" value="1"/>
</dbReference>
<evidence type="ECO:0000256" key="8">
    <source>
        <dbReference type="ARBA" id="ARBA00023027"/>
    </source>
</evidence>
<dbReference type="Proteomes" id="UP001305702">
    <property type="component" value="Chromosome"/>
</dbReference>
<evidence type="ECO:0000313" key="13">
    <source>
        <dbReference type="Proteomes" id="UP001305702"/>
    </source>
</evidence>
<dbReference type="PANTHER" id="PTHR39321:SF3">
    <property type="entry name" value="PHOSPHOPANTETHEINE ADENYLYLTRANSFERASE"/>
    <property type="match status" value="1"/>
</dbReference>
<evidence type="ECO:0000256" key="4">
    <source>
        <dbReference type="ARBA" id="ARBA00022679"/>
    </source>
</evidence>
<evidence type="ECO:0000256" key="3">
    <source>
        <dbReference type="ARBA" id="ARBA00022642"/>
    </source>
</evidence>
<comment type="catalytic activity">
    <reaction evidence="9 10">
        <text>nicotinate beta-D-ribonucleotide + ATP + H(+) = deamido-NAD(+) + diphosphate</text>
        <dbReference type="Rhea" id="RHEA:22860"/>
        <dbReference type="ChEBI" id="CHEBI:15378"/>
        <dbReference type="ChEBI" id="CHEBI:30616"/>
        <dbReference type="ChEBI" id="CHEBI:33019"/>
        <dbReference type="ChEBI" id="CHEBI:57502"/>
        <dbReference type="ChEBI" id="CHEBI:58437"/>
        <dbReference type="EC" id="2.7.7.18"/>
    </reaction>
</comment>
<dbReference type="InterPro" id="IPR014729">
    <property type="entry name" value="Rossmann-like_a/b/a_fold"/>
</dbReference>
<comment type="function">
    <text evidence="1 10">Catalyzes the reversible adenylation of nicotinate mononucleotide (NaMN) to nicotinic acid adenine dinucleotide (NaAD).</text>
</comment>
<keyword evidence="6 10" id="KW-0547">Nucleotide-binding</keyword>
<evidence type="ECO:0000256" key="9">
    <source>
        <dbReference type="ARBA" id="ARBA00048721"/>
    </source>
</evidence>
<dbReference type="AlphaFoldDB" id="A0AA96LHH9"/>
<evidence type="ECO:0000313" key="12">
    <source>
        <dbReference type="EMBL" id="WNQ13410.1"/>
    </source>
</evidence>
<keyword evidence="3 10" id="KW-0662">Pyridine nucleotide biosynthesis</keyword>
<dbReference type="NCBIfam" id="TIGR00482">
    <property type="entry name" value="nicotinate (nicotinamide) nucleotide adenylyltransferase"/>
    <property type="match status" value="1"/>
</dbReference>
<dbReference type="GO" id="GO:0005524">
    <property type="term" value="F:ATP binding"/>
    <property type="evidence" value="ECO:0007669"/>
    <property type="project" value="UniProtKB-KW"/>
</dbReference>
<evidence type="ECO:0000256" key="10">
    <source>
        <dbReference type="HAMAP-Rule" id="MF_00244"/>
    </source>
</evidence>
<dbReference type="InterPro" id="IPR004821">
    <property type="entry name" value="Cyt_trans-like"/>
</dbReference>
<dbReference type="EC" id="2.7.7.18" evidence="10"/>
<dbReference type="NCBIfam" id="NF000841">
    <property type="entry name" value="PRK00071.1-4"/>
    <property type="match status" value="1"/>
</dbReference>
<dbReference type="KEGG" id="paun:MJA45_10430"/>
<evidence type="ECO:0000256" key="5">
    <source>
        <dbReference type="ARBA" id="ARBA00022695"/>
    </source>
</evidence>
<evidence type="ECO:0000256" key="1">
    <source>
        <dbReference type="ARBA" id="ARBA00002324"/>
    </source>
</evidence>
<comment type="similarity">
    <text evidence="10">Belongs to the NadD family.</text>
</comment>
<dbReference type="RefSeq" id="WP_315607190.1">
    <property type="nucleotide sequence ID" value="NZ_CP130318.1"/>
</dbReference>
<dbReference type="NCBIfam" id="NF000840">
    <property type="entry name" value="PRK00071.1-3"/>
    <property type="match status" value="1"/>
</dbReference>
<comment type="pathway">
    <text evidence="2 10">Cofactor biosynthesis; NAD(+) biosynthesis; deamido-NAD(+) from nicotinate D-ribonucleotide: step 1/1.</text>
</comment>
<organism evidence="12 13">
    <name type="scientific">Paenibacillus aurantius</name>
    <dbReference type="NCBI Taxonomy" id="2918900"/>
    <lineage>
        <taxon>Bacteria</taxon>
        <taxon>Bacillati</taxon>
        <taxon>Bacillota</taxon>
        <taxon>Bacilli</taxon>
        <taxon>Bacillales</taxon>
        <taxon>Paenibacillaceae</taxon>
        <taxon>Paenibacillus</taxon>
    </lineage>
</organism>
<dbReference type="PANTHER" id="PTHR39321">
    <property type="entry name" value="NICOTINATE-NUCLEOTIDE ADENYLYLTRANSFERASE-RELATED"/>
    <property type="match status" value="1"/>
</dbReference>
<name>A0AA96LHH9_9BACL</name>
<evidence type="ECO:0000256" key="7">
    <source>
        <dbReference type="ARBA" id="ARBA00022840"/>
    </source>
</evidence>
<dbReference type="GO" id="GO:0009435">
    <property type="term" value="P:NAD+ biosynthetic process"/>
    <property type="evidence" value="ECO:0007669"/>
    <property type="project" value="UniProtKB-UniRule"/>
</dbReference>
<protein>
    <recommendedName>
        <fullName evidence="10">Probable nicotinate-nucleotide adenylyltransferase</fullName>
        <ecNumber evidence="10">2.7.7.18</ecNumber>
    </recommendedName>
    <alternativeName>
        <fullName evidence="10">Deamido-NAD(+) diphosphorylase</fullName>
    </alternativeName>
    <alternativeName>
        <fullName evidence="10">Deamido-NAD(+) pyrophosphorylase</fullName>
    </alternativeName>
    <alternativeName>
        <fullName evidence="10">Nicotinate mononucleotide adenylyltransferase</fullName>
        <shortName evidence="10">NaMN adenylyltransferase</shortName>
    </alternativeName>
</protein>
<dbReference type="GO" id="GO:0004515">
    <property type="term" value="F:nicotinate-nucleotide adenylyltransferase activity"/>
    <property type="evidence" value="ECO:0007669"/>
    <property type="project" value="UniProtKB-UniRule"/>
</dbReference>
<dbReference type="Pfam" id="PF01467">
    <property type="entry name" value="CTP_transf_like"/>
    <property type="match status" value="1"/>
</dbReference>
<keyword evidence="8 10" id="KW-0520">NAD</keyword>
<keyword evidence="13" id="KW-1185">Reference proteome</keyword>
<evidence type="ECO:0000259" key="11">
    <source>
        <dbReference type="Pfam" id="PF01467"/>
    </source>
</evidence>
<evidence type="ECO:0000256" key="2">
    <source>
        <dbReference type="ARBA" id="ARBA00005019"/>
    </source>
</evidence>